<dbReference type="EC" id="4.2.3.-" evidence="2"/>
<dbReference type="Pfam" id="PF19086">
    <property type="entry name" value="Terpene_syn_C_2"/>
    <property type="match status" value="1"/>
</dbReference>
<dbReference type="AlphaFoldDB" id="A0A7W7S716"/>
<dbReference type="EMBL" id="JACHJR010000001">
    <property type="protein sequence ID" value="MBB4944692.1"/>
    <property type="molecule type" value="Genomic_DNA"/>
</dbReference>
<dbReference type="Proteomes" id="UP000573327">
    <property type="component" value="Unassembled WGS sequence"/>
</dbReference>
<organism evidence="3 4">
    <name type="scientific">Kitasatospora gansuensis</name>
    <dbReference type="NCBI Taxonomy" id="258050"/>
    <lineage>
        <taxon>Bacteria</taxon>
        <taxon>Bacillati</taxon>
        <taxon>Actinomycetota</taxon>
        <taxon>Actinomycetes</taxon>
        <taxon>Kitasatosporales</taxon>
        <taxon>Streptomycetaceae</taxon>
        <taxon>Kitasatospora</taxon>
    </lineage>
</organism>
<evidence type="ECO:0000256" key="1">
    <source>
        <dbReference type="ARBA" id="ARBA00023239"/>
    </source>
</evidence>
<evidence type="ECO:0000256" key="2">
    <source>
        <dbReference type="RuleBase" id="RU366034"/>
    </source>
</evidence>
<comment type="similarity">
    <text evidence="2">Belongs to the terpene synthase family.</text>
</comment>
<keyword evidence="2" id="KW-0460">Magnesium</keyword>
<proteinExistence type="inferred from homology"/>
<dbReference type="PANTHER" id="PTHR35201">
    <property type="entry name" value="TERPENE SYNTHASE"/>
    <property type="match status" value="1"/>
</dbReference>
<evidence type="ECO:0000313" key="3">
    <source>
        <dbReference type="EMBL" id="MBB4944692.1"/>
    </source>
</evidence>
<dbReference type="SFLD" id="SFLDG01020">
    <property type="entry name" value="Terpene_Cyclase_Like_2"/>
    <property type="match status" value="1"/>
</dbReference>
<accession>A0A7W7S716</accession>
<dbReference type="RefSeq" id="WP_184910812.1">
    <property type="nucleotide sequence ID" value="NZ_JACHJR010000001.1"/>
</dbReference>
<gene>
    <name evidence="3" type="ORF">F4556_000227</name>
</gene>
<keyword evidence="1 2" id="KW-0456">Lyase</keyword>
<dbReference type="GO" id="GO:0046872">
    <property type="term" value="F:metal ion binding"/>
    <property type="evidence" value="ECO:0007669"/>
    <property type="project" value="UniProtKB-KW"/>
</dbReference>
<dbReference type="Gene3D" id="1.10.600.10">
    <property type="entry name" value="Farnesyl Diphosphate Synthase"/>
    <property type="match status" value="1"/>
</dbReference>
<dbReference type="GO" id="GO:0010333">
    <property type="term" value="F:terpene synthase activity"/>
    <property type="evidence" value="ECO:0007669"/>
    <property type="project" value="InterPro"/>
</dbReference>
<comment type="cofactor">
    <cofactor evidence="2">
        <name>Mg(2+)</name>
        <dbReference type="ChEBI" id="CHEBI:18420"/>
    </cofactor>
</comment>
<dbReference type="SFLD" id="SFLDS00005">
    <property type="entry name" value="Isoprenoid_Synthase_Type_I"/>
    <property type="match status" value="1"/>
</dbReference>
<sequence>MTTDIRPRYGEGGNAPFGWRPVGPTGLGTSAARLARTRYGWLAARCYPQADREFLQTAADYFTWFFIVDDLFVDRVQTVTERTLPNLTAMIDVLDHHRAGPDPVFGEDAWLDLCTRLRRHLSHEHFQRFAHGMRMWASTAGLQILNHLQAAPVGMPQYETIRRHTSGTYPCLALLDAANTGPLTAAEYNDPLTQRLCLHTNNVICWSNDIQSVRIEMNQPGQYLNMVILYTRQGLTLQQSVDLVADRVRAEIAAFHTLARAIEPHATDQMRGFITGLQNWMRGYQDWVDHDTQRYADAYISQDADDTRVLA</sequence>
<dbReference type="SUPFAM" id="SSF48576">
    <property type="entry name" value="Terpenoid synthases"/>
    <property type="match status" value="1"/>
</dbReference>
<name>A0A7W7S716_9ACTN</name>
<dbReference type="InterPro" id="IPR008949">
    <property type="entry name" value="Isoprenoid_synthase_dom_sf"/>
</dbReference>
<keyword evidence="4" id="KW-1185">Reference proteome</keyword>
<evidence type="ECO:0000313" key="4">
    <source>
        <dbReference type="Proteomes" id="UP000573327"/>
    </source>
</evidence>
<protein>
    <recommendedName>
        <fullName evidence="2">Terpene synthase</fullName>
        <ecNumber evidence="2">4.2.3.-</ecNumber>
    </recommendedName>
</protein>
<reference evidence="3 4" key="1">
    <citation type="submission" date="2020-08" db="EMBL/GenBank/DDBJ databases">
        <title>Sequencing the genomes of 1000 actinobacteria strains.</title>
        <authorList>
            <person name="Klenk H.-P."/>
        </authorList>
    </citation>
    <scope>NUCLEOTIDE SEQUENCE [LARGE SCALE GENOMIC DNA]</scope>
    <source>
        <strain evidence="3 4">DSM 44786</strain>
    </source>
</reference>
<comment type="caution">
    <text evidence="3">The sequence shown here is derived from an EMBL/GenBank/DDBJ whole genome shotgun (WGS) entry which is preliminary data.</text>
</comment>
<keyword evidence="2" id="KW-0479">Metal-binding</keyword>
<dbReference type="InterPro" id="IPR034686">
    <property type="entry name" value="Terpene_cyclase-like_2"/>
</dbReference>
<dbReference type="PANTHER" id="PTHR35201:SF4">
    <property type="entry name" value="BETA-PINACENE SYNTHASE-RELATED"/>
    <property type="match status" value="1"/>
</dbReference>